<proteinExistence type="predicted"/>
<reference evidence="2 4" key="2">
    <citation type="submission" date="2023-11" db="EMBL/GenBank/DDBJ databases">
        <title>MicrobeMod: A computational toolkit for identifying prokaryotic methylation and restriction-modification with nanopore sequencing.</title>
        <authorList>
            <person name="Crits-Christoph A."/>
            <person name="Kang S.C."/>
            <person name="Lee H."/>
            <person name="Ostrov N."/>
        </authorList>
    </citation>
    <scope>NUCLEOTIDE SEQUENCE [LARGE SCALE GENOMIC DNA]</scope>
    <source>
        <strain evidence="2 4">ATCC 23090</strain>
    </source>
</reference>
<dbReference type="STRING" id="1004.SAMN05661012_03245"/>
<protein>
    <submittedName>
        <fullName evidence="1">Uncharacterized protein</fullName>
    </submittedName>
</protein>
<gene>
    <name evidence="1" type="ORF">SAMN05661012_03245</name>
    <name evidence="2" type="ORF">SR876_12485</name>
</gene>
<dbReference type="EMBL" id="FPIZ01000009">
    <property type="protein sequence ID" value="SFW65091.1"/>
    <property type="molecule type" value="Genomic_DNA"/>
</dbReference>
<keyword evidence="4" id="KW-1185">Reference proteome</keyword>
<evidence type="ECO:0000313" key="3">
    <source>
        <dbReference type="Proteomes" id="UP000183788"/>
    </source>
</evidence>
<dbReference type="RefSeq" id="WP_072362228.1">
    <property type="nucleotide sequence ID" value="NZ_CP139972.1"/>
</dbReference>
<dbReference type="EMBL" id="CP140154">
    <property type="protein sequence ID" value="WQG92324.1"/>
    <property type="molecule type" value="Genomic_DNA"/>
</dbReference>
<sequence>MITQKRKLLLSNIGKIGQLITPTQALEMISTYQRQVPNGTGAVLYSKELINKLLSVPGCVGIRIVNAISEEVHTPLLVAVDRFNKNITTLVAGKGGISPYYHPWETNRSAICQTGELISTTDAVDMIKAYQELHPGTTKSNLCGRELIETLLSAPGCDGLRFFNAYADGDQKIVIIPVDALHQPILNCQLTTNAGKLFIDFPAGDSTLACPPYCPQTDLIFL</sequence>
<dbReference type="OrthoDB" id="661524at2"/>
<name>A0A1K1QZR0_9BACT</name>
<accession>A0A1K1QZR0</accession>
<organism evidence="1 3">
    <name type="scientific">Chitinophaga sancti</name>
    <dbReference type="NCBI Taxonomy" id="1004"/>
    <lineage>
        <taxon>Bacteria</taxon>
        <taxon>Pseudomonadati</taxon>
        <taxon>Bacteroidota</taxon>
        <taxon>Chitinophagia</taxon>
        <taxon>Chitinophagales</taxon>
        <taxon>Chitinophagaceae</taxon>
        <taxon>Chitinophaga</taxon>
    </lineage>
</organism>
<dbReference type="AlphaFoldDB" id="A0A1K1QZR0"/>
<evidence type="ECO:0000313" key="2">
    <source>
        <dbReference type="EMBL" id="WQG92324.1"/>
    </source>
</evidence>
<reference evidence="1 3" key="1">
    <citation type="submission" date="2016-11" db="EMBL/GenBank/DDBJ databases">
        <authorList>
            <person name="Jaros S."/>
            <person name="Januszkiewicz K."/>
            <person name="Wedrychowicz H."/>
        </authorList>
    </citation>
    <scope>NUCLEOTIDE SEQUENCE [LARGE SCALE GENOMIC DNA]</scope>
    <source>
        <strain evidence="1 3">DSM 784</strain>
    </source>
</reference>
<evidence type="ECO:0000313" key="4">
    <source>
        <dbReference type="Proteomes" id="UP001326715"/>
    </source>
</evidence>
<dbReference type="Proteomes" id="UP001326715">
    <property type="component" value="Chromosome"/>
</dbReference>
<dbReference type="Proteomes" id="UP000183788">
    <property type="component" value="Unassembled WGS sequence"/>
</dbReference>
<evidence type="ECO:0000313" key="1">
    <source>
        <dbReference type="EMBL" id="SFW65091.1"/>
    </source>
</evidence>